<dbReference type="InterPro" id="IPR020578">
    <property type="entry name" value="Aminotrans_V_PyrdxlP_BS"/>
</dbReference>
<keyword evidence="4" id="KW-0808">Transferase</keyword>
<dbReference type="InterPro" id="IPR015424">
    <property type="entry name" value="PyrdxlP-dep_Trfase"/>
</dbReference>
<dbReference type="Proteomes" id="UP001296776">
    <property type="component" value="Unassembled WGS sequence"/>
</dbReference>
<evidence type="ECO:0000256" key="6">
    <source>
        <dbReference type="PIRSR" id="PIRSR000524-1"/>
    </source>
</evidence>
<evidence type="ECO:0000256" key="8">
    <source>
        <dbReference type="RuleBase" id="RU004075"/>
    </source>
</evidence>
<dbReference type="SUPFAM" id="SSF53383">
    <property type="entry name" value="PLP-dependent transferases"/>
    <property type="match status" value="1"/>
</dbReference>
<keyword evidence="12" id="KW-1185">Reference proteome</keyword>
<evidence type="ECO:0000256" key="5">
    <source>
        <dbReference type="ARBA" id="ARBA00022898"/>
    </source>
</evidence>
<reference evidence="11" key="2">
    <citation type="journal article" date="2020" name="Microorganisms">
        <title>Osmotic Adaptation and Compatible Solute Biosynthesis of Phototrophic Bacteria as Revealed from Genome Analyses.</title>
        <authorList>
            <person name="Imhoff J.F."/>
            <person name="Rahn T."/>
            <person name="Kunzel S."/>
            <person name="Keller A."/>
            <person name="Neulinger S.C."/>
        </authorList>
    </citation>
    <scope>NUCLEOTIDE SEQUENCE</scope>
    <source>
        <strain evidence="11">DSM 11080</strain>
    </source>
</reference>
<name>A0AAJ0U6D6_9GAMM</name>
<dbReference type="GO" id="GO:0004760">
    <property type="term" value="F:L-serine-pyruvate transaminase activity"/>
    <property type="evidence" value="ECO:0007669"/>
    <property type="project" value="TreeGrafter"/>
</dbReference>
<keyword evidence="5 7" id="KW-0663">Pyridoxal phosphate</keyword>
<evidence type="ECO:0000313" key="12">
    <source>
        <dbReference type="Proteomes" id="UP001296776"/>
    </source>
</evidence>
<dbReference type="Gene3D" id="3.40.640.10">
    <property type="entry name" value="Type I PLP-dependent aspartate aminotransferase-like (Major domain)"/>
    <property type="match status" value="1"/>
</dbReference>
<dbReference type="RefSeq" id="WP_200347550.1">
    <property type="nucleotide sequence ID" value="NZ_NRSJ01000034.1"/>
</dbReference>
<dbReference type="Gene3D" id="3.90.1150.10">
    <property type="entry name" value="Aspartate Aminotransferase, domain 1"/>
    <property type="match status" value="1"/>
</dbReference>
<dbReference type="AlphaFoldDB" id="A0AAJ0U6D6"/>
<comment type="similarity">
    <text evidence="2 8">Belongs to the class-V pyridoxal-phosphate-dependent aminotransferase family.</text>
</comment>
<evidence type="ECO:0000256" key="4">
    <source>
        <dbReference type="ARBA" id="ARBA00022679"/>
    </source>
</evidence>
<protein>
    <submittedName>
        <fullName evidence="11">Alanine--glyoxylate aminotransferase</fullName>
    </submittedName>
</protein>
<dbReference type="PROSITE" id="PS00595">
    <property type="entry name" value="AA_TRANSFER_CLASS_5"/>
    <property type="match status" value="1"/>
</dbReference>
<dbReference type="FunFam" id="3.40.640.10:FF:000027">
    <property type="entry name" value="Serine--pyruvate aminotransferase, mitochondrial"/>
    <property type="match status" value="1"/>
</dbReference>
<accession>A0AAJ0U6D6</accession>
<evidence type="ECO:0000256" key="1">
    <source>
        <dbReference type="ARBA" id="ARBA00001933"/>
    </source>
</evidence>
<dbReference type="PIRSF" id="PIRSF000524">
    <property type="entry name" value="SPT"/>
    <property type="match status" value="1"/>
</dbReference>
<sequence length="395" mass="42344">MIPTSFQPPVRTLMGPGPADVHPRVLSALARPTIGHLDPRFVAMMEEIKDLLRTAFRTENALTMPVSAPGSAGMETCFVNLVEPGDTVIVCVNGVFGGRMCENVTRAGGKLVRVDSPWGRAVDPNRLEDALKQHPEARIVAFVQAETSTGASSDTGQLVGLAHRYDCLTIVDAVTALGGSPLEVDGWGVDAVYAGSQKCLSCTPGLAPISLNERAVAKIKARETPVQSWFLDLNLVLGYWTSDGGNRRSYHHTAPVNALYGLHEALLMLTEEGLEKAWARHQQHHIALRDGLEALGLELVVPADERLPQLNAVSIPGGVDDASVRRLLLERYNLEIGAGLGDFAGKVWRIGLMGFSSRAENILLCISALGAILNELGQRVDTTAALAQAQQALSQ</sequence>
<dbReference type="InterPro" id="IPR015422">
    <property type="entry name" value="PyrdxlP-dep_Trfase_small"/>
</dbReference>
<dbReference type="GO" id="GO:0008453">
    <property type="term" value="F:alanine-glyoxylate transaminase activity"/>
    <property type="evidence" value="ECO:0007669"/>
    <property type="project" value="TreeGrafter"/>
</dbReference>
<organism evidence="11 12">
    <name type="scientific">Halochromatium glycolicum</name>
    <dbReference type="NCBI Taxonomy" id="85075"/>
    <lineage>
        <taxon>Bacteria</taxon>
        <taxon>Pseudomonadati</taxon>
        <taxon>Pseudomonadota</taxon>
        <taxon>Gammaproteobacteria</taxon>
        <taxon>Chromatiales</taxon>
        <taxon>Chromatiaceae</taxon>
        <taxon>Halochromatium</taxon>
    </lineage>
</organism>
<comment type="cofactor">
    <cofactor evidence="1 7 9">
        <name>pyridoxal 5'-phosphate</name>
        <dbReference type="ChEBI" id="CHEBI:597326"/>
    </cofactor>
</comment>
<dbReference type="PANTHER" id="PTHR21152:SF40">
    <property type="entry name" value="ALANINE--GLYOXYLATE AMINOTRANSFERASE"/>
    <property type="match status" value="1"/>
</dbReference>
<evidence type="ECO:0000256" key="7">
    <source>
        <dbReference type="PIRSR" id="PIRSR000524-50"/>
    </source>
</evidence>
<reference evidence="11" key="1">
    <citation type="submission" date="2017-08" db="EMBL/GenBank/DDBJ databases">
        <authorList>
            <person name="Imhoff J.F."/>
            <person name="Rahn T."/>
            <person name="Kuenzel S."/>
            <person name="Neulinger S.C."/>
        </authorList>
    </citation>
    <scope>NUCLEOTIDE SEQUENCE</scope>
    <source>
        <strain evidence="11">DSM 11080</strain>
    </source>
</reference>
<comment type="caution">
    <text evidence="11">The sequence shown here is derived from an EMBL/GenBank/DDBJ whole genome shotgun (WGS) entry which is preliminary data.</text>
</comment>
<evidence type="ECO:0000256" key="3">
    <source>
        <dbReference type="ARBA" id="ARBA00022576"/>
    </source>
</evidence>
<dbReference type="InterPro" id="IPR000192">
    <property type="entry name" value="Aminotrans_V_dom"/>
</dbReference>
<feature type="domain" description="Aminotransferase class V" evidence="10">
    <location>
        <begin position="33"/>
        <end position="339"/>
    </location>
</feature>
<dbReference type="Pfam" id="PF00266">
    <property type="entry name" value="Aminotran_5"/>
    <property type="match status" value="1"/>
</dbReference>
<dbReference type="InterPro" id="IPR015421">
    <property type="entry name" value="PyrdxlP-dep_Trfase_major"/>
</dbReference>
<dbReference type="PANTHER" id="PTHR21152">
    <property type="entry name" value="AMINOTRANSFERASE CLASS V"/>
    <property type="match status" value="1"/>
</dbReference>
<dbReference type="EMBL" id="NRSJ01000034">
    <property type="protein sequence ID" value="MBK1706119.1"/>
    <property type="molecule type" value="Genomic_DNA"/>
</dbReference>
<feature type="modified residue" description="N6-(pyridoxal phosphate)lysine" evidence="7">
    <location>
        <position position="198"/>
    </location>
</feature>
<gene>
    <name evidence="11" type="ORF">CKO40_16575</name>
</gene>
<evidence type="ECO:0000313" key="11">
    <source>
        <dbReference type="EMBL" id="MBK1706119.1"/>
    </source>
</evidence>
<feature type="binding site" evidence="6">
    <location>
        <position position="349"/>
    </location>
    <ligand>
        <name>substrate</name>
    </ligand>
</feature>
<keyword evidence="3 11" id="KW-0032">Aminotransferase</keyword>
<evidence type="ECO:0000259" key="10">
    <source>
        <dbReference type="Pfam" id="PF00266"/>
    </source>
</evidence>
<evidence type="ECO:0000256" key="2">
    <source>
        <dbReference type="ARBA" id="ARBA00009236"/>
    </source>
</evidence>
<dbReference type="GO" id="GO:0019265">
    <property type="term" value="P:glycine biosynthetic process, by transamination of glyoxylate"/>
    <property type="evidence" value="ECO:0007669"/>
    <property type="project" value="TreeGrafter"/>
</dbReference>
<proteinExistence type="inferred from homology"/>
<dbReference type="InterPro" id="IPR024169">
    <property type="entry name" value="SP_NH2Trfase/AEP_transaminase"/>
</dbReference>
<evidence type="ECO:0000256" key="9">
    <source>
        <dbReference type="RuleBase" id="RU004504"/>
    </source>
</evidence>